<reference evidence="2 3" key="1">
    <citation type="submission" date="2019-03" db="EMBL/GenBank/DDBJ databases">
        <title>Genomic Encyclopedia of Archaeal and Bacterial Type Strains, Phase II (KMG-II): from individual species to whole genera.</title>
        <authorList>
            <person name="Goeker M."/>
        </authorList>
    </citation>
    <scope>NUCLEOTIDE SEQUENCE [LARGE SCALE GENOMIC DNA]</scope>
    <source>
        <strain evidence="2 3">DSM 19034</strain>
    </source>
</reference>
<protein>
    <submittedName>
        <fullName evidence="2">Uncharacterized protein</fullName>
    </submittedName>
</protein>
<gene>
    <name evidence="2" type="ORF">CLV32_3528</name>
</gene>
<dbReference type="Proteomes" id="UP000295499">
    <property type="component" value="Unassembled WGS sequence"/>
</dbReference>
<name>A0A4R6IEZ7_9SPHI</name>
<proteinExistence type="predicted"/>
<evidence type="ECO:0000313" key="3">
    <source>
        <dbReference type="Proteomes" id="UP000295499"/>
    </source>
</evidence>
<dbReference type="EMBL" id="SNWM01000004">
    <property type="protein sequence ID" value="TDO20893.1"/>
    <property type="molecule type" value="Genomic_DNA"/>
</dbReference>
<accession>A0A4R6IEZ7</accession>
<keyword evidence="1" id="KW-1133">Transmembrane helix</keyword>
<dbReference type="AlphaFoldDB" id="A0A4R6IEZ7"/>
<feature type="transmembrane region" description="Helical" evidence="1">
    <location>
        <begin position="15"/>
        <end position="36"/>
    </location>
</feature>
<comment type="caution">
    <text evidence="2">The sequence shown here is derived from an EMBL/GenBank/DDBJ whole genome shotgun (WGS) entry which is preliminary data.</text>
</comment>
<keyword evidence="1" id="KW-0812">Transmembrane</keyword>
<organism evidence="2 3">
    <name type="scientific">Pedobacter duraquae</name>
    <dbReference type="NCBI Taxonomy" id="425511"/>
    <lineage>
        <taxon>Bacteria</taxon>
        <taxon>Pseudomonadati</taxon>
        <taxon>Bacteroidota</taxon>
        <taxon>Sphingobacteriia</taxon>
        <taxon>Sphingobacteriales</taxon>
        <taxon>Sphingobacteriaceae</taxon>
        <taxon>Pedobacter</taxon>
    </lineage>
</organism>
<keyword evidence="3" id="KW-1185">Reference proteome</keyword>
<evidence type="ECO:0000313" key="2">
    <source>
        <dbReference type="EMBL" id="TDO20893.1"/>
    </source>
</evidence>
<keyword evidence="1" id="KW-0472">Membrane</keyword>
<sequence length="59" mass="6746">MKYKLQDNGYHLHNFSWQTVTGIIMEILALAITINVDLNNASKNPNSYCRVCCILFSQP</sequence>
<evidence type="ECO:0000256" key="1">
    <source>
        <dbReference type="SAM" id="Phobius"/>
    </source>
</evidence>